<evidence type="ECO:0000313" key="1">
    <source>
        <dbReference type="EMBL" id="AKA31140.1"/>
    </source>
</evidence>
<dbReference type="PATRIC" id="fig|470.1345.peg.1355"/>
<dbReference type="Proteomes" id="UP000032746">
    <property type="component" value="Chromosome"/>
</dbReference>
<dbReference type="RefSeq" id="WP_000511577.1">
    <property type="nucleotide sequence ID" value="NZ_CAUZGQ010000040.1"/>
</dbReference>
<sequence length="106" mass="11891">MGIKKLVTITVEAQIEIELPDEFQELSAEDIEGINACGYDITKSDDLYKYAAELVLNGGQNGTWDVFGHVVPWWKKGMTGISDNSTFFNLRDLHIEECEVEEPSHG</sequence>
<evidence type="ECO:0000313" key="2">
    <source>
        <dbReference type="Proteomes" id="UP000032746"/>
    </source>
</evidence>
<dbReference type="AlphaFoldDB" id="A0A0D5YFT1"/>
<dbReference type="EMBL" id="CP008706">
    <property type="protein sequence ID" value="AKA31140.1"/>
    <property type="molecule type" value="Genomic_DNA"/>
</dbReference>
<name>A0A0D5YFT1_ACIBA</name>
<reference evidence="2" key="2">
    <citation type="submission" date="2015-03" db="EMBL/GenBank/DDBJ databases">
        <authorList>
            <person name="Gallagher L.A."/>
            <person name="Hayden H.S."/>
            <person name="Weiss E.J."/>
            <person name="Hager K.R."/>
            <person name="Ramage E."/>
            <person name="Radey M.R."/>
            <person name="Bydalek R."/>
            <person name="Manoil C."/>
            <person name="Miller S.I."/>
            <person name="Brittnacher M.J."/>
        </authorList>
    </citation>
    <scope>NUCLEOTIDE SEQUENCE [LARGE SCALE GENOMIC DNA]</scope>
    <source>
        <strain evidence="2">AB5075-UW</strain>
    </source>
</reference>
<organism evidence="1 2">
    <name type="scientific">Acinetobacter baumannii</name>
    <dbReference type="NCBI Taxonomy" id="470"/>
    <lineage>
        <taxon>Bacteria</taxon>
        <taxon>Pseudomonadati</taxon>
        <taxon>Pseudomonadota</taxon>
        <taxon>Gammaproteobacteria</taxon>
        <taxon>Moraxellales</taxon>
        <taxon>Moraxellaceae</taxon>
        <taxon>Acinetobacter</taxon>
        <taxon>Acinetobacter calcoaceticus/baumannii complex</taxon>
    </lineage>
</organism>
<proteinExistence type="predicted"/>
<gene>
    <name evidence="1" type="ORF">ABUW_1396</name>
</gene>
<reference evidence="1 2" key="1">
    <citation type="journal article" date="2015" name="J. Bacteriol.">
        <title>Resources for Genetic and Genomic Analysis of Emerging Pathogen Acinetobacter baumannii.</title>
        <authorList>
            <person name="Gallagher L.A."/>
            <person name="Ramage E."/>
            <person name="Weiss E.J."/>
            <person name="Radey M."/>
            <person name="Hayden H.S."/>
            <person name="Held K.G."/>
            <person name="Huse H.K."/>
            <person name="Zurawski D.V."/>
            <person name="Brittnacher M.J."/>
            <person name="Manoil C."/>
        </authorList>
    </citation>
    <scope>NUCLEOTIDE SEQUENCE [LARGE SCALE GENOMIC DNA]</scope>
    <source>
        <strain evidence="1 2">AB5075-UW</strain>
    </source>
</reference>
<accession>A0A0D5YFT1</accession>
<protein>
    <submittedName>
        <fullName evidence="1">Uncharacterized protein</fullName>
    </submittedName>
</protein>